<dbReference type="RefSeq" id="WP_173075166.1">
    <property type="nucleotide sequence ID" value="NZ_CP041345.1"/>
</dbReference>
<name>A0A7D4CA01_9BACT</name>
<organism evidence="1 2">
    <name type="scientific">Tenuifilum thalassicum</name>
    <dbReference type="NCBI Taxonomy" id="2590900"/>
    <lineage>
        <taxon>Bacteria</taxon>
        <taxon>Pseudomonadati</taxon>
        <taxon>Bacteroidota</taxon>
        <taxon>Bacteroidia</taxon>
        <taxon>Bacteroidales</taxon>
        <taxon>Tenuifilaceae</taxon>
        <taxon>Tenuifilum</taxon>
    </lineage>
</organism>
<dbReference type="Proteomes" id="UP000500961">
    <property type="component" value="Chromosome"/>
</dbReference>
<dbReference type="SUPFAM" id="SSF48371">
    <property type="entry name" value="ARM repeat"/>
    <property type="match status" value="1"/>
</dbReference>
<evidence type="ECO:0000313" key="2">
    <source>
        <dbReference type="Proteomes" id="UP000500961"/>
    </source>
</evidence>
<gene>
    <name evidence="1" type="ORF">FHG85_09245</name>
</gene>
<dbReference type="KEGG" id="ttz:FHG85_09245"/>
<evidence type="ECO:0000313" key="1">
    <source>
        <dbReference type="EMBL" id="QKG80442.1"/>
    </source>
</evidence>
<dbReference type="EMBL" id="CP041345">
    <property type="protein sequence ID" value="QKG80442.1"/>
    <property type="molecule type" value="Genomic_DNA"/>
</dbReference>
<evidence type="ECO:0008006" key="3">
    <source>
        <dbReference type="Google" id="ProtNLM"/>
    </source>
</evidence>
<proteinExistence type="predicted"/>
<accession>A0A7D4CA01</accession>
<reference evidence="1 2" key="1">
    <citation type="submission" date="2019-07" db="EMBL/GenBank/DDBJ databases">
        <title>Thalassofilum flectens gen. nov., sp. nov., a novel moderate thermophilic anaerobe from a shallow sea hot spring in Kunashir Island (Russia), representing a new family in the order Bacteroidales, and proposal of Thalassofilacea fam. nov.</title>
        <authorList>
            <person name="Kochetkova T.V."/>
            <person name="Podosokorskaya O.A."/>
            <person name="Novikov A."/>
            <person name="Elcheninov A.G."/>
            <person name="Toshchakov S.V."/>
            <person name="Kublanov I.V."/>
        </authorList>
    </citation>
    <scope>NUCLEOTIDE SEQUENCE [LARGE SCALE GENOMIC DNA]</scope>
    <source>
        <strain evidence="1 2">38-H</strain>
    </source>
</reference>
<protein>
    <recommendedName>
        <fullName evidence="3">HEAT repeat domain-containing protein</fullName>
    </recommendedName>
</protein>
<keyword evidence="2" id="KW-1185">Reference proteome</keyword>
<sequence length="189" mass="22103">MEITALTERLKYSLRKKDVQQLAHFFCEHPDGVSLLFEISTSNNKELAFHAAWVLENCLLADKNLLEVYVPLLLKSIPELRNSSVRRHFCKILKVWLVQDDRNLQKLVREYNEDAEALVETCYDWLLDAKVPVAVKAHCLEIFFVLSRHFNWLRNELPNIFRLVQINSSPGVRAMVRRLNKNLELGNET</sequence>
<dbReference type="InterPro" id="IPR016024">
    <property type="entry name" value="ARM-type_fold"/>
</dbReference>
<dbReference type="AlphaFoldDB" id="A0A7D4CA01"/>